<dbReference type="InterPro" id="IPR029058">
    <property type="entry name" value="AB_hydrolase_fold"/>
</dbReference>
<reference evidence="1 2" key="1">
    <citation type="submission" date="2023-09" db="EMBL/GenBank/DDBJ databases">
        <authorList>
            <person name="Rey-Velasco X."/>
        </authorList>
    </citation>
    <scope>NUCLEOTIDE SEQUENCE [LARGE SCALE GENOMIC DNA]</scope>
    <source>
        <strain evidence="1 2">W431</strain>
    </source>
</reference>
<dbReference type="Pfam" id="PF00756">
    <property type="entry name" value="Esterase"/>
    <property type="match status" value="1"/>
</dbReference>
<gene>
    <name evidence="1" type="ORF">RM573_14115</name>
</gene>
<dbReference type="GO" id="GO:0016787">
    <property type="term" value="F:hydrolase activity"/>
    <property type="evidence" value="ECO:0007669"/>
    <property type="project" value="UniProtKB-KW"/>
</dbReference>
<accession>A0ABU3A453</accession>
<dbReference type="RefSeq" id="WP_311583380.1">
    <property type="nucleotide sequence ID" value="NZ_JAVRIF010000008.1"/>
</dbReference>
<comment type="caution">
    <text evidence="1">The sequence shown here is derived from an EMBL/GenBank/DDBJ whole genome shotgun (WGS) entry which is preliminary data.</text>
</comment>
<proteinExistence type="predicted"/>
<dbReference type="PANTHER" id="PTHR48098">
    <property type="entry name" value="ENTEROCHELIN ESTERASE-RELATED"/>
    <property type="match status" value="1"/>
</dbReference>
<keyword evidence="2" id="KW-1185">Reference proteome</keyword>
<dbReference type="PANTHER" id="PTHR48098:SF6">
    <property type="entry name" value="FERRI-BACILLIBACTIN ESTERASE BESA"/>
    <property type="match status" value="1"/>
</dbReference>
<dbReference type="EMBL" id="JAVRIF010000008">
    <property type="protein sequence ID" value="MDT0604739.1"/>
    <property type="molecule type" value="Genomic_DNA"/>
</dbReference>
<dbReference type="Gene3D" id="3.40.50.1820">
    <property type="entry name" value="alpha/beta hydrolase"/>
    <property type="match status" value="1"/>
</dbReference>
<keyword evidence="1" id="KW-0378">Hydrolase</keyword>
<protein>
    <submittedName>
        <fullName evidence="1">Alpha/beta hydrolase-fold protein</fullName>
    </submittedName>
</protein>
<sequence length="398" mass="45509">MPIQKRIYVSLYLCLVSFSLLGAESSKPLTVILKSPTEAILPYNVELSGTFNQWQLTGTSKMKWQDIEKHYQFNLPHDGSYTYFNFYKNGDWQNPISTEFGKPFTCGFIVDPIQESRFIPEFFGWAKESNIIPPRTVVGDLVTVTDFPMTLLDRTGDIFIYLPDNYRESMKKHYPVVYMLDGQNLFSESLSYSYEWRVDEIVTSMPLDVIIVGIANGPQRWQEYNPWDSVNYMGNSYEGLGEKTIRFILDELKPYIDQNYRTLKAAENTALLGSSLGGLMALYAGILHGESFGKVAAFSPAFSFSTAEAQATLNAEQSNLINAVKGLKESNKTKLYFDVGEVEYGSFALIEELYDSFLNAGYDRDQLRMVKDKLGRHCELDWSRRLPIALNWLFPTQR</sequence>
<organism evidence="1 2">
    <name type="scientific">Thalassotalea castellviae</name>
    <dbReference type="NCBI Taxonomy" id="3075612"/>
    <lineage>
        <taxon>Bacteria</taxon>
        <taxon>Pseudomonadati</taxon>
        <taxon>Pseudomonadota</taxon>
        <taxon>Gammaproteobacteria</taxon>
        <taxon>Alteromonadales</taxon>
        <taxon>Colwelliaceae</taxon>
        <taxon>Thalassotalea</taxon>
    </lineage>
</organism>
<name>A0ABU3A453_9GAMM</name>
<dbReference type="InterPro" id="IPR000801">
    <property type="entry name" value="Esterase-like"/>
</dbReference>
<dbReference type="SUPFAM" id="SSF53474">
    <property type="entry name" value="alpha/beta-Hydrolases"/>
    <property type="match status" value="1"/>
</dbReference>
<evidence type="ECO:0000313" key="1">
    <source>
        <dbReference type="EMBL" id="MDT0604739.1"/>
    </source>
</evidence>
<dbReference type="InterPro" id="IPR050583">
    <property type="entry name" value="Mycobacterial_A85_antigen"/>
</dbReference>
<dbReference type="Proteomes" id="UP001266357">
    <property type="component" value="Unassembled WGS sequence"/>
</dbReference>
<evidence type="ECO:0000313" key="2">
    <source>
        <dbReference type="Proteomes" id="UP001266357"/>
    </source>
</evidence>